<keyword evidence="1" id="KW-0963">Cytoplasm</keyword>
<dbReference type="SUPFAM" id="SSF52172">
    <property type="entry name" value="CheY-like"/>
    <property type="match status" value="1"/>
</dbReference>
<dbReference type="PANTHER" id="PTHR42713:SF3">
    <property type="entry name" value="TRANSCRIPTIONAL REGULATORY PROTEIN HPTR"/>
    <property type="match status" value="1"/>
</dbReference>
<feature type="compositionally biased region" description="Basic residues" evidence="4">
    <location>
        <begin position="398"/>
        <end position="410"/>
    </location>
</feature>
<reference evidence="6 7" key="1">
    <citation type="submission" date="2022-10" db="EMBL/GenBank/DDBJ databases">
        <title>Comparative genomic analysis of Cohnella hashimotonis sp. nov., isolated from the International Space Station.</title>
        <authorList>
            <person name="Simpson A."/>
            <person name="Venkateswaran K."/>
        </authorList>
    </citation>
    <scope>NUCLEOTIDE SEQUENCE [LARGE SCALE GENOMIC DNA]</scope>
    <source>
        <strain evidence="6 7">DSM 18997</strain>
    </source>
</reference>
<dbReference type="InterPro" id="IPR011006">
    <property type="entry name" value="CheY-like_superfamily"/>
</dbReference>
<keyword evidence="2" id="KW-0238">DNA-binding</keyword>
<accession>A0A9X4KFU8</accession>
<dbReference type="InterPro" id="IPR051552">
    <property type="entry name" value="HptR"/>
</dbReference>
<dbReference type="Gene3D" id="3.40.50.2300">
    <property type="match status" value="1"/>
</dbReference>
<evidence type="ECO:0000313" key="6">
    <source>
        <dbReference type="EMBL" id="MDG0791248.1"/>
    </source>
</evidence>
<evidence type="ECO:0000256" key="4">
    <source>
        <dbReference type="SAM" id="MobiDB-lite"/>
    </source>
</evidence>
<dbReference type="Pfam" id="PF00072">
    <property type="entry name" value="Response_reg"/>
    <property type="match status" value="1"/>
</dbReference>
<feature type="region of interest" description="Disordered" evidence="4">
    <location>
        <begin position="392"/>
        <end position="473"/>
    </location>
</feature>
<gene>
    <name evidence="6" type="ORF">OMP38_10475</name>
</gene>
<dbReference type="Proteomes" id="UP001153387">
    <property type="component" value="Unassembled WGS sequence"/>
</dbReference>
<evidence type="ECO:0000259" key="5">
    <source>
        <dbReference type="PROSITE" id="PS50110"/>
    </source>
</evidence>
<dbReference type="EMBL" id="JAPDHZ010000002">
    <property type="protein sequence ID" value="MDG0791248.1"/>
    <property type="molecule type" value="Genomic_DNA"/>
</dbReference>
<dbReference type="AlphaFoldDB" id="A0A9X4KFU8"/>
<evidence type="ECO:0000256" key="3">
    <source>
        <dbReference type="PROSITE-ProRule" id="PRU00169"/>
    </source>
</evidence>
<keyword evidence="3" id="KW-0597">Phosphoprotein</keyword>
<proteinExistence type="predicted"/>
<evidence type="ECO:0000256" key="2">
    <source>
        <dbReference type="ARBA" id="ARBA00023125"/>
    </source>
</evidence>
<comment type="caution">
    <text evidence="6">The sequence shown here is derived from an EMBL/GenBank/DDBJ whole genome shotgun (WGS) entry which is preliminary data.</text>
</comment>
<keyword evidence="7" id="KW-1185">Reference proteome</keyword>
<organism evidence="6 7">
    <name type="scientific">Cohnella ginsengisoli</name>
    <dbReference type="NCBI Taxonomy" id="425004"/>
    <lineage>
        <taxon>Bacteria</taxon>
        <taxon>Bacillati</taxon>
        <taxon>Bacillota</taxon>
        <taxon>Bacilli</taxon>
        <taxon>Bacillales</taxon>
        <taxon>Paenibacillaceae</taxon>
        <taxon>Cohnella</taxon>
    </lineage>
</organism>
<evidence type="ECO:0000256" key="1">
    <source>
        <dbReference type="ARBA" id="ARBA00022490"/>
    </source>
</evidence>
<dbReference type="CDD" id="cd17536">
    <property type="entry name" value="REC_YesN-like"/>
    <property type="match status" value="1"/>
</dbReference>
<dbReference type="SMART" id="SM00448">
    <property type="entry name" value="REC"/>
    <property type="match status" value="1"/>
</dbReference>
<dbReference type="PROSITE" id="PS50110">
    <property type="entry name" value="RESPONSE_REGULATORY"/>
    <property type="match status" value="1"/>
</dbReference>
<dbReference type="GO" id="GO:0003677">
    <property type="term" value="F:DNA binding"/>
    <property type="evidence" value="ECO:0007669"/>
    <property type="project" value="UniProtKB-KW"/>
</dbReference>
<dbReference type="GO" id="GO:0000160">
    <property type="term" value="P:phosphorelay signal transduction system"/>
    <property type="evidence" value="ECO:0007669"/>
    <property type="project" value="InterPro"/>
</dbReference>
<feature type="modified residue" description="4-aspartylphosphate" evidence="3">
    <location>
        <position position="55"/>
    </location>
</feature>
<feature type="domain" description="Response regulatory" evidence="5">
    <location>
        <begin position="3"/>
        <end position="120"/>
    </location>
</feature>
<dbReference type="InterPro" id="IPR001789">
    <property type="entry name" value="Sig_transdc_resp-reg_receiver"/>
</dbReference>
<protein>
    <submittedName>
        <fullName evidence="6">Response regulator</fullName>
    </submittedName>
</protein>
<evidence type="ECO:0000313" key="7">
    <source>
        <dbReference type="Proteomes" id="UP001153387"/>
    </source>
</evidence>
<sequence>MYELLIVDDHAHLVDSLERNVSWQELGIGKVHKAFSGEEALEFCKTSPVDIVLTDIRMPGISGLELIQQLKKYDKHFKSILLSGYGEWDYAQEAIRQQVDGYLLKPVDHEELAGTVRRLTEALRLEWDERGRQQKAMDMVREHMPLFREKLLTDLLQGRKLPPELLEEKLAYYQLPFRPGDLTAMCLVRIESSAEELNWRDQSLLASAVANIAEETFSDLFQVWHGRDAYDYEVFILKVREETWLSQDPQPELARQQSFEHLASRLQQHVRQFLKSSISIVLGDWQVMSLGLRGMYRDSLAVFARQLGGGTDLLIRLQDAATPEMPYRIHSLYESPTFIQLSEIGQWEAIRSKWDTVFQEVADKGMESRETLLELYYHAMGAFSFFCPQERPQSPRHLPVRARQARRRRPVPPDAPAPGLGRAHARTAAGDDQERMEQRAGRAHPQGAAVHRGTARRCHAPVGGGPRRPASGIPVVAVQEQDERKHKRLSLQGAYAAGPRAAARTARAQGQRRRFGDRLPQAAVFHQAVQGALRTDAARLQA</sequence>
<dbReference type="PANTHER" id="PTHR42713">
    <property type="entry name" value="HISTIDINE KINASE-RELATED"/>
    <property type="match status" value="1"/>
</dbReference>
<name>A0A9X4KFU8_9BACL</name>